<dbReference type="SUPFAM" id="SSF50199">
    <property type="entry name" value="Staphylococcal nuclease"/>
    <property type="match status" value="1"/>
</dbReference>
<dbReference type="GO" id="GO:0016787">
    <property type="term" value="F:hydrolase activity"/>
    <property type="evidence" value="ECO:0007669"/>
    <property type="project" value="UniProtKB-KW"/>
</dbReference>
<keyword evidence="3" id="KW-0378">Hydrolase</keyword>
<dbReference type="PANTHER" id="PTHR12302:SF3">
    <property type="entry name" value="SERINE_THREONINE-PROTEIN KINASE 31"/>
    <property type="match status" value="1"/>
</dbReference>
<dbReference type="PROSITE" id="PS50830">
    <property type="entry name" value="TNASE_3"/>
    <property type="match status" value="1"/>
</dbReference>
<dbReference type="SMART" id="SM00318">
    <property type="entry name" value="SNc"/>
    <property type="match status" value="1"/>
</dbReference>
<dbReference type="PANTHER" id="PTHR12302">
    <property type="entry name" value="EBNA2 BINDING PROTEIN P100"/>
    <property type="match status" value="1"/>
</dbReference>
<dbReference type="AlphaFoldDB" id="A0A1G9SAX8"/>
<dbReference type="Pfam" id="PF00565">
    <property type="entry name" value="SNase"/>
    <property type="match status" value="1"/>
</dbReference>
<dbReference type="OrthoDB" id="4376109at2"/>
<evidence type="ECO:0000256" key="1">
    <source>
        <dbReference type="ARBA" id="ARBA00022722"/>
    </source>
</evidence>
<feature type="signal peptide" evidence="4">
    <location>
        <begin position="1"/>
        <end position="29"/>
    </location>
</feature>
<evidence type="ECO:0000256" key="2">
    <source>
        <dbReference type="ARBA" id="ARBA00022759"/>
    </source>
</evidence>
<organism evidence="6 7">
    <name type="scientific">Geoalkalibacter ferrihydriticus</name>
    <dbReference type="NCBI Taxonomy" id="392333"/>
    <lineage>
        <taxon>Bacteria</taxon>
        <taxon>Pseudomonadati</taxon>
        <taxon>Thermodesulfobacteriota</taxon>
        <taxon>Desulfuromonadia</taxon>
        <taxon>Desulfuromonadales</taxon>
        <taxon>Geoalkalibacteraceae</taxon>
        <taxon>Geoalkalibacter</taxon>
    </lineage>
</organism>
<accession>A0A1G9SAX8</accession>
<sequence>MHSPRRLFPARLIIAILALLFGLALNACAGETQGRVSWIYDGDTIEVEGLGRVRLLGIDTPEGHDSERDLFYQRRFGIPPAHLRKIADEARRFNIRQVKGRVVTLRFEGERRDTYGRLRAYVTLPDGRNLNRLLVEEGLAAVYRRIDFSLKEDFLQSEEQARRRGNGLWSK</sequence>
<dbReference type="InterPro" id="IPR035437">
    <property type="entry name" value="SNase_OB-fold_sf"/>
</dbReference>
<dbReference type="GO" id="GO:0004519">
    <property type="term" value="F:endonuclease activity"/>
    <property type="evidence" value="ECO:0007669"/>
    <property type="project" value="UniProtKB-KW"/>
</dbReference>
<dbReference type="EMBL" id="FNGU01000005">
    <property type="protein sequence ID" value="SDM32531.1"/>
    <property type="molecule type" value="Genomic_DNA"/>
</dbReference>
<dbReference type="STRING" id="392333.SAMN05660860_02301"/>
<evidence type="ECO:0000313" key="7">
    <source>
        <dbReference type="Proteomes" id="UP000182146"/>
    </source>
</evidence>
<dbReference type="InterPro" id="IPR016071">
    <property type="entry name" value="Staphylococal_nuclease_OB-fold"/>
</dbReference>
<name>A0A1G9SAX8_9BACT</name>
<proteinExistence type="predicted"/>
<keyword evidence="1" id="KW-0540">Nuclease</keyword>
<dbReference type="Proteomes" id="UP000182146">
    <property type="component" value="Unassembled WGS sequence"/>
</dbReference>
<evidence type="ECO:0000256" key="4">
    <source>
        <dbReference type="SAM" id="SignalP"/>
    </source>
</evidence>
<feature type="chain" id="PRO_5010165254" evidence="4">
    <location>
        <begin position="30"/>
        <end position="171"/>
    </location>
</feature>
<reference evidence="6 7" key="1">
    <citation type="submission" date="2016-10" db="EMBL/GenBank/DDBJ databases">
        <authorList>
            <person name="de Groot N.N."/>
        </authorList>
    </citation>
    <scope>NUCLEOTIDE SEQUENCE [LARGE SCALE GENOMIC DNA]</scope>
    <source>
        <strain evidence="6 7">DSM 17813</strain>
    </source>
</reference>
<evidence type="ECO:0000256" key="3">
    <source>
        <dbReference type="ARBA" id="ARBA00022801"/>
    </source>
</evidence>
<keyword evidence="4" id="KW-0732">Signal</keyword>
<dbReference type="RefSeq" id="WP_052445986.1">
    <property type="nucleotide sequence ID" value="NZ_FNGU01000005.1"/>
</dbReference>
<evidence type="ECO:0000259" key="5">
    <source>
        <dbReference type="PROSITE" id="PS50830"/>
    </source>
</evidence>
<gene>
    <name evidence="6" type="ORF">SAMN05660860_02301</name>
</gene>
<feature type="domain" description="TNase-like" evidence="5">
    <location>
        <begin position="30"/>
        <end position="171"/>
    </location>
</feature>
<dbReference type="Gene3D" id="2.40.50.90">
    <property type="match status" value="1"/>
</dbReference>
<protein>
    <submittedName>
        <fullName evidence="6">Micrococcal nuclease</fullName>
    </submittedName>
</protein>
<keyword evidence="2" id="KW-0255">Endonuclease</keyword>
<evidence type="ECO:0000313" key="6">
    <source>
        <dbReference type="EMBL" id="SDM32531.1"/>
    </source>
</evidence>